<feature type="domain" description="Glycoside hydrolase 123 catalytic" evidence="1">
    <location>
        <begin position="181"/>
        <end position="520"/>
    </location>
</feature>
<evidence type="ECO:0000259" key="1">
    <source>
        <dbReference type="Pfam" id="PF13320"/>
    </source>
</evidence>
<dbReference type="RefSeq" id="WP_116062330.1">
    <property type="nucleotide sequence ID" value="NZ_QRDZ01000016.1"/>
</dbReference>
<gene>
    <name evidence="2" type="ORF">DFP98_11621</name>
</gene>
<dbReference type="Pfam" id="PF13320">
    <property type="entry name" value="GH123_cat"/>
    <property type="match status" value="1"/>
</dbReference>
<dbReference type="AlphaFoldDB" id="A0A3D9JN41"/>
<evidence type="ECO:0000313" key="3">
    <source>
        <dbReference type="Proteomes" id="UP000256977"/>
    </source>
</evidence>
<reference evidence="2 3" key="1">
    <citation type="submission" date="2018-07" db="EMBL/GenBank/DDBJ databases">
        <title>Genomic Encyclopedia of Type Strains, Phase III (KMG-III): the genomes of soil and plant-associated and newly described type strains.</title>
        <authorList>
            <person name="Whitman W."/>
        </authorList>
    </citation>
    <scope>NUCLEOTIDE SEQUENCE [LARGE SCALE GENOMIC DNA]</scope>
    <source>
        <strain evidence="2 3">CECT 7287</strain>
    </source>
</reference>
<dbReference type="OrthoDB" id="197680at2"/>
<sequence>MYIGLQSMFYKYIWGLKAKRDQYATDTANKHMNLVCARRDSAAFQINVASEEEFVLTISESPLFWKEGAIKIARLELKLDAPIKTEIKLIGLMEDDDGQLKAEVLLDDSYIHVEKKRLQQVWVELHASKDIPTGQYTGTVRLYTHQLFEPERLTEELTFALNVLEDSLPDPHEYRFHLDLWQHNSNIARKYKVELWSDEHFRIIDGYLASLAALGQKALTVLVSEIPWLGQMSYMDRQPSDLYEYSMVKVTRRKNGTFDYDFTAMDNYVEIGFRNGICDEIEVFGLLNVWQDEPEYGVVAEGYPEAIRIRYKDESDGTYKFMRDSQEVKAYVRALAAHWKAKGWLDKVRILADEPADLQVFQRRVDTLLELVPSLKLKAAISHSEFIRQRARGVFDYVVIADCAAKEWDHLQELRSEVEGKLSLYVCCGPARPNTFIRSPSLEARLLPWLAEYLGFEGFLRWSYTNWPDRPLDSIVYRSSVFPAGDMNLVYPGPSGKPMLSLRYKWLLRGIRDYEYMQILKRDGKDNVVREAMQRVFFFEHVKEIYENKPVAELYSLAPEDYDRLYVPATINESARLI</sequence>
<keyword evidence="3" id="KW-1185">Reference proteome</keyword>
<organism evidence="2 3">
    <name type="scientific">Cohnella phaseoli</name>
    <dbReference type="NCBI Taxonomy" id="456490"/>
    <lineage>
        <taxon>Bacteria</taxon>
        <taxon>Bacillati</taxon>
        <taxon>Bacillota</taxon>
        <taxon>Bacilli</taxon>
        <taxon>Bacillales</taxon>
        <taxon>Paenibacillaceae</taxon>
        <taxon>Cohnella</taxon>
    </lineage>
</organism>
<protein>
    <submittedName>
        <fullName evidence="2">Uncharacterized protein DUF4091</fullName>
    </submittedName>
</protein>
<accession>A0A3D9JN41</accession>
<dbReference type="Proteomes" id="UP000256977">
    <property type="component" value="Unassembled WGS sequence"/>
</dbReference>
<comment type="caution">
    <text evidence="2">The sequence shown here is derived from an EMBL/GenBank/DDBJ whole genome shotgun (WGS) entry which is preliminary data.</text>
</comment>
<proteinExistence type="predicted"/>
<dbReference type="InterPro" id="IPR025150">
    <property type="entry name" value="GH123_cat"/>
</dbReference>
<evidence type="ECO:0000313" key="2">
    <source>
        <dbReference type="EMBL" id="RED75219.1"/>
    </source>
</evidence>
<name>A0A3D9JN41_9BACL</name>
<dbReference type="EMBL" id="QRDZ01000016">
    <property type="protein sequence ID" value="RED75219.1"/>
    <property type="molecule type" value="Genomic_DNA"/>
</dbReference>